<comment type="similarity">
    <text evidence="1">Belongs to the nitroreductase family.</text>
</comment>
<keyword evidence="3 7" id="KW-0288">FMN</keyword>
<sequence>MIDAACAAPDHRRLRPWRFILIRNDQRTMLANLFEVAARETHGTLSEDQTERAREKALNGACLIAVVGIIRDDVSDAPPHEQWVSVGAAVQNILLTATSFGFGSMIVSGDKVKTSALQKGLGLSAIEQFLGFVAVGTVSKQPAPADRPRAEDVFSVWGQVDL</sequence>
<dbReference type="Pfam" id="PF00881">
    <property type="entry name" value="Nitroreductase"/>
    <property type="match status" value="1"/>
</dbReference>
<comment type="cofactor">
    <cofactor evidence="7">
        <name>FMN</name>
        <dbReference type="ChEBI" id="CHEBI:58210"/>
    </cofactor>
    <text evidence="7">Binds 1 FMN per subunit.</text>
</comment>
<evidence type="ECO:0000256" key="1">
    <source>
        <dbReference type="ARBA" id="ARBA00007118"/>
    </source>
</evidence>
<feature type="domain" description="Nitroreductase" evidence="8">
    <location>
        <begin position="2"/>
        <end position="136"/>
    </location>
</feature>
<dbReference type="PANTHER" id="PTHR43821">
    <property type="entry name" value="NAD(P)H NITROREDUCTASE YDJA-RELATED"/>
    <property type="match status" value="1"/>
</dbReference>
<keyword evidence="2" id="KW-0285">Flavoprotein</keyword>
<dbReference type="AlphaFoldDB" id="A0A126V4W1"/>
<protein>
    <recommendedName>
        <fullName evidence="8">Nitroreductase domain-containing protein</fullName>
    </recommendedName>
</protein>
<dbReference type="KEGG" id="hat:RC74_20730"/>
<dbReference type="InterPro" id="IPR052530">
    <property type="entry name" value="NAD(P)H_nitroreductase"/>
</dbReference>
<keyword evidence="4" id="KW-0521">NADP</keyword>
<feature type="binding site" evidence="7">
    <location>
        <position position="11"/>
    </location>
    <ligand>
        <name>FMN</name>
        <dbReference type="ChEBI" id="CHEBI:58210"/>
        <note>ligand shared between dimeric partners</note>
    </ligand>
</feature>
<dbReference type="Proteomes" id="UP000070371">
    <property type="component" value="Chromosome"/>
</dbReference>
<dbReference type="InterPro" id="IPR000415">
    <property type="entry name" value="Nitroreductase-like"/>
</dbReference>
<dbReference type="PIRSF" id="PIRSF000232">
    <property type="entry name" value="YdjA"/>
    <property type="match status" value="1"/>
</dbReference>
<dbReference type="InterPro" id="IPR029479">
    <property type="entry name" value="Nitroreductase"/>
</dbReference>
<evidence type="ECO:0000256" key="7">
    <source>
        <dbReference type="PIRSR" id="PIRSR000232-1"/>
    </source>
</evidence>
<evidence type="ECO:0000256" key="6">
    <source>
        <dbReference type="ARBA" id="ARBA00023027"/>
    </source>
</evidence>
<evidence type="ECO:0000256" key="3">
    <source>
        <dbReference type="ARBA" id="ARBA00022643"/>
    </source>
</evidence>
<evidence type="ECO:0000256" key="4">
    <source>
        <dbReference type="ARBA" id="ARBA00022857"/>
    </source>
</evidence>
<dbReference type="Gene3D" id="3.40.109.10">
    <property type="entry name" value="NADH Oxidase"/>
    <property type="match status" value="1"/>
</dbReference>
<accession>A0A126V4W1</accession>
<dbReference type="SUPFAM" id="SSF55469">
    <property type="entry name" value="FMN-dependent nitroreductase-like"/>
    <property type="match status" value="1"/>
</dbReference>
<evidence type="ECO:0000313" key="9">
    <source>
        <dbReference type="EMBL" id="AML53354.1"/>
    </source>
</evidence>
<name>A0A126V4W1_9RHOB</name>
<evidence type="ECO:0000259" key="8">
    <source>
        <dbReference type="Pfam" id="PF00881"/>
    </source>
</evidence>
<evidence type="ECO:0000256" key="5">
    <source>
        <dbReference type="ARBA" id="ARBA00023002"/>
    </source>
</evidence>
<keyword evidence="5" id="KW-0560">Oxidoreductase</keyword>
<dbReference type="GO" id="GO:0016491">
    <property type="term" value="F:oxidoreductase activity"/>
    <property type="evidence" value="ECO:0007669"/>
    <property type="project" value="UniProtKB-KW"/>
</dbReference>
<dbReference type="PANTHER" id="PTHR43821:SF1">
    <property type="entry name" value="NAD(P)H NITROREDUCTASE YDJA-RELATED"/>
    <property type="match status" value="1"/>
</dbReference>
<reference evidence="9 10" key="1">
    <citation type="submission" date="2016-02" db="EMBL/GenBank/DDBJ databases">
        <title>Complete genome sequence of Halocynthiibacter arcticus PAMC 20958t from arctic marine sediment.</title>
        <authorList>
            <person name="Lee Y.M."/>
            <person name="Baek K."/>
            <person name="Lee H.K."/>
            <person name="Shin S.C."/>
        </authorList>
    </citation>
    <scope>NUCLEOTIDE SEQUENCE [LARGE SCALE GENOMIC DNA]</scope>
    <source>
        <strain evidence="9">PAMC 20958</strain>
    </source>
</reference>
<dbReference type="STRING" id="1579316.RC74_20730"/>
<gene>
    <name evidence="9" type="ORF">RC74_20730</name>
</gene>
<keyword evidence="6" id="KW-0520">NAD</keyword>
<dbReference type="InterPro" id="IPR026021">
    <property type="entry name" value="YdjA-like"/>
</dbReference>
<keyword evidence="10" id="KW-1185">Reference proteome</keyword>
<evidence type="ECO:0000313" key="10">
    <source>
        <dbReference type="Proteomes" id="UP000070371"/>
    </source>
</evidence>
<evidence type="ECO:0000256" key="2">
    <source>
        <dbReference type="ARBA" id="ARBA00022630"/>
    </source>
</evidence>
<proteinExistence type="inferred from homology"/>
<organism evidence="9 10">
    <name type="scientific">Falsihalocynthiibacter arcticus</name>
    <dbReference type="NCBI Taxonomy" id="1579316"/>
    <lineage>
        <taxon>Bacteria</taxon>
        <taxon>Pseudomonadati</taxon>
        <taxon>Pseudomonadota</taxon>
        <taxon>Alphaproteobacteria</taxon>
        <taxon>Rhodobacterales</taxon>
        <taxon>Roseobacteraceae</taxon>
        <taxon>Falsihalocynthiibacter</taxon>
    </lineage>
</organism>
<dbReference type="EMBL" id="CP014327">
    <property type="protein sequence ID" value="AML53354.1"/>
    <property type="molecule type" value="Genomic_DNA"/>
</dbReference>